<feature type="transmembrane region" description="Helical" evidence="1">
    <location>
        <begin position="97"/>
        <end position="120"/>
    </location>
</feature>
<keyword evidence="1" id="KW-1133">Transmembrane helix</keyword>
<dbReference type="EMBL" id="JBGBPQ010000019">
    <property type="protein sequence ID" value="KAL1504596.1"/>
    <property type="molecule type" value="Genomic_DNA"/>
</dbReference>
<evidence type="ECO:0000313" key="3">
    <source>
        <dbReference type="Proteomes" id="UP001515480"/>
    </source>
</evidence>
<accession>A0AB34IT27</accession>
<comment type="caution">
    <text evidence="2">The sequence shown here is derived from an EMBL/GenBank/DDBJ whole genome shotgun (WGS) entry which is preliminary data.</text>
</comment>
<organism evidence="2 3">
    <name type="scientific">Prymnesium parvum</name>
    <name type="common">Toxic golden alga</name>
    <dbReference type="NCBI Taxonomy" id="97485"/>
    <lineage>
        <taxon>Eukaryota</taxon>
        <taxon>Haptista</taxon>
        <taxon>Haptophyta</taxon>
        <taxon>Prymnesiophyceae</taxon>
        <taxon>Prymnesiales</taxon>
        <taxon>Prymnesiaceae</taxon>
        <taxon>Prymnesium</taxon>
    </lineage>
</organism>
<keyword evidence="1" id="KW-0812">Transmembrane</keyword>
<evidence type="ECO:0000256" key="1">
    <source>
        <dbReference type="SAM" id="Phobius"/>
    </source>
</evidence>
<gene>
    <name evidence="2" type="ORF">AB1Y20_008381</name>
</gene>
<dbReference type="Proteomes" id="UP001515480">
    <property type="component" value="Unassembled WGS sequence"/>
</dbReference>
<sequence length="378" mass="42287">MMSTKKFKLPTAPDLFGSMEMKTKSGYKRLSREERINKSIEAAAIAASKDNPQLASCVRALAPVLNIFIKLLLIIIPIYQYIFKWCLYLYYVLPKNAISIIFGLALCFAGGAYLTVFAAIEGFRKMGWERAYKDIMILYDAAKEVVVASETDDDQDEDRDGIADVDQISPDALLKRKMAVAMKAIKEPWIVQDAIGSLWSAYLAVLATLKMQFARTTAIALGIAEMVKFPFVRAVSPLLAKALGKDLQHWAETILDTLINFIAIWFAWFLQMIISAFYSGLRGGKMVSDGLLGLLEENGLLDKFPDCLIKKPYNPDETYIDEAIMYIFFAAGFSYQILNAFAIPFPLDIILFPVTVIEWILRWQVTLGGNVQMSGVAG</sequence>
<protein>
    <submittedName>
        <fullName evidence="2">Uncharacterized protein</fullName>
    </submittedName>
</protein>
<feature type="transmembrane region" description="Helical" evidence="1">
    <location>
        <begin position="71"/>
        <end position="91"/>
    </location>
</feature>
<dbReference type="AlphaFoldDB" id="A0AB34IT27"/>
<evidence type="ECO:0000313" key="2">
    <source>
        <dbReference type="EMBL" id="KAL1504596.1"/>
    </source>
</evidence>
<feature type="transmembrane region" description="Helical" evidence="1">
    <location>
        <begin position="258"/>
        <end position="278"/>
    </location>
</feature>
<name>A0AB34IT27_PRYPA</name>
<reference evidence="2 3" key="1">
    <citation type="journal article" date="2024" name="Science">
        <title>Giant polyketide synthase enzymes in the biosynthesis of giant marine polyether toxins.</title>
        <authorList>
            <person name="Fallon T.R."/>
            <person name="Shende V.V."/>
            <person name="Wierzbicki I.H."/>
            <person name="Pendleton A.L."/>
            <person name="Watervoot N.F."/>
            <person name="Auber R.P."/>
            <person name="Gonzalez D.J."/>
            <person name="Wisecaver J.H."/>
            <person name="Moore B.S."/>
        </authorList>
    </citation>
    <scope>NUCLEOTIDE SEQUENCE [LARGE SCALE GENOMIC DNA]</scope>
    <source>
        <strain evidence="2 3">12B1</strain>
    </source>
</reference>
<keyword evidence="3" id="KW-1185">Reference proteome</keyword>
<feature type="transmembrane region" description="Helical" evidence="1">
    <location>
        <begin position="323"/>
        <end position="343"/>
    </location>
</feature>
<keyword evidence="1" id="KW-0472">Membrane</keyword>
<proteinExistence type="predicted"/>